<organism evidence="2 3">
    <name type="scientific">Candolleomyces eurysporus</name>
    <dbReference type="NCBI Taxonomy" id="2828524"/>
    <lineage>
        <taxon>Eukaryota</taxon>
        <taxon>Fungi</taxon>
        <taxon>Dikarya</taxon>
        <taxon>Basidiomycota</taxon>
        <taxon>Agaricomycotina</taxon>
        <taxon>Agaricomycetes</taxon>
        <taxon>Agaricomycetidae</taxon>
        <taxon>Agaricales</taxon>
        <taxon>Agaricineae</taxon>
        <taxon>Psathyrellaceae</taxon>
        <taxon>Candolleomyces</taxon>
    </lineage>
</organism>
<protein>
    <submittedName>
        <fullName evidence="2">Uncharacterized protein</fullName>
    </submittedName>
</protein>
<evidence type="ECO:0000313" key="3">
    <source>
        <dbReference type="Proteomes" id="UP001140091"/>
    </source>
</evidence>
<proteinExistence type="predicted"/>
<comment type="caution">
    <text evidence="2">The sequence shown here is derived from an EMBL/GenBank/DDBJ whole genome shotgun (WGS) entry which is preliminary data.</text>
</comment>
<dbReference type="EMBL" id="JANBPK010001318">
    <property type="protein sequence ID" value="KAJ2923549.1"/>
    <property type="molecule type" value="Genomic_DNA"/>
</dbReference>
<feature type="non-terminal residue" evidence="2">
    <location>
        <position position="141"/>
    </location>
</feature>
<dbReference type="AlphaFoldDB" id="A0A9W8IZG5"/>
<feature type="compositionally biased region" description="Basic and acidic residues" evidence="1">
    <location>
        <begin position="53"/>
        <end position="64"/>
    </location>
</feature>
<keyword evidence="3" id="KW-1185">Reference proteome</keyword>
<feature type="compositionally biased region" description="Basic and acidic residues" evidence="1">
    <location>
        <begin position="99"/>
        <end position="123"/>
    </location>
</feature>
<gene>
    <name evidence="2" type="ORF">H1R20_g13542</name>
</gene>
<reference evidence="2" key="1">
    <citation type="submission" date="2022-06" db="EMBL/GenBank/DDBJ databases">
        <title>Genome Sequence of Candolleomyces eurysporus.</title>
        <authorList>
            <person name="Buettner E."/>
        </authorList>
    </citation>
    <scope>NUCLEOTIDE SEQUENCE</scope>
    <source>
        <strain evidence="2">VTCC 930004</strain>
    </source>
</reference>
<evidence type="ECO:0000256" key="1">
    <source>
        <dbReference type="SAM" id="MobiDB-lite"/>
    </source>
</evidence>
<feature type="region of interest" description="Disordered" evidence="1">
    <location>
        <begin position="36"/>
        <end position="123"/>
    </location>
</feature>
<dbReference type="OrthoDB" id="3066544at2759"/>
<accession>A0A9W8IZG5</accession>
<evidence type="ECO:0000313" key="2">
    <source>
        <dbReference type="EMBL" id="KAJ2923549.1"/>
    </source>
</evidence>
<dbReference type="Proteomes" id="UP001140091">
    <property type="component" value="Unassembled WGS sequence"/>
</dbReference>
<name>A0A9W8IZG5_9AGAR</name>
<sequence length="141" mass="15839">MNHSFYCRSYHFDVADLANGRAIRQAAFDTYLHSKTPISRDAGNKQPKQFKKTSYDKAHKDAWLRGKKPLLQNGKEYPIRNKDPNGFTGQGSVGALRTVTDKQGDKSHVKVVGHDASRGTDSNEHLEYNVRLRIGEVGPAR</sequence>